<organism evidence="2 3">
    <name type="scientific">Cellulomonas algicola</name>
    <dbReference type="NCBI Taxonomy" id="2071633"/>
    <lineage>
        <taxon>Bacteria</taxon>
        <taxon>Bacillati</taxon>
        <taxon>Actinomycetota</taxon>
        <taxon>Actinomycetes</taxon>
        <taxon>Micrococcales</taxon>
        <taxon>Cellulomonadaceae</taxon>
        <taxon>Cellulomonas</taxon>
    </lineage>
</organism>
<comment type="caution">
    <text evidence="2">The sequence shown here is derived from an EMBL/GenBank/DDBJ whole genome shotgun (WGS) entry which is preliminary data.</text>
</comment>
<reference evidence="2 3" key="1">
    <citation type="submission" date="2018-11" db="EMBL/GenBank/DDBJ databases">
        <title>Draft genome sequence of Cellulomonas takizawaensis strain TKZ-21.</title>
        <authorList>
            <person name="Yamamura H."/>
            <person name="Hayashi T."/>
            <person name="Hamada M."/>
            <person name="Serisawa Y."/>
            <person name="Matsuyama K."/>
            <person name="Nakagawa Y."/>
            <person name="Otoguro M."/>
            <person name="Yanagida F."/>
            <person name="Hayakawa M."/>
        </authorList>
    </citation>
    <scope>NUCLEOTIDE SEQUENCE [LARGE SCALE GENOMIC DNA]</scope>
    <source>
        <strain evidence="2 3">TKZ-21</strain>
    </source>
</reference>
<accession>A0A401V0N2</accession>
<keyword evidence="3" id="KW-1185">Reference proteome</keyword>
<gene>
    <name evidence="2" type="ORF">CTKZ_19420</name>
</gene>
<dbReference type="EMBL" id="BHYL01000142">
    <property type="protein sequence ID" value="GCD20380.1"/>
    <property type="molecule type" value="Genomic_DNA"/>
</dbReference>
<proteinExistence type="predicted"/>
<name>A0A401V0N2_9CELL</name>
<protein>
    <submittedName>
        <fullName evidence="2">Uncharacterized protein</fullName>
    </submittedName>
</protein>
<dbReference type="AlphaFoldDB" id="A0A401V0N2"/>
<sequence>MRPRPGTAPDEGDDGHRCGDETELDAGLPRTWTAVRVPSFGGQANQAAVPAPIGRASPRA</sequence>
<evidence type="ECO:0000313" key="2">
    <source>
        <dbReference type="EMBL" id="GCD20380.1"/>
    </source>
</evidence>
<dbReference type="Proteomes" id="UP000288246">
    <property type="component" value="Unassembled WGS sequence"/>
</dbReference>
<feature type="region of interest" description="Disordered" evidence="1">
    <location>
        <begin position="1"/>
        <end position="60"/>
    </location>
</feature>
<evidence type="ECO:0000313" key="3">
    <source>
        <dbReference type="Proteomes" id="UP000288246"/>
    </source>
</evidence>
<evidence type="ECO:0000256" key="1">
    <source>
        <dbReference type="SAM" id="MobiDB-lite"/>
    </source>
</evidence>